<reference evidence="1 2" key="1">
    <citation type="submission" date="2016-12" db="EMBL/GenBank/DDBJ databases">
        <authorList>
            <person name="Song W.-J."/>
            <person name="Kurnit D.M."/>
        </authorList>
    </citation>
    <scope>NUCLEOTIDE SEQUENCE [LARGE SCALE GENOMIC DNA]</scope>
    <source>
        <strain evidence="1 2">DSM 30827</strain>
    </source>
</reference>
<dbReference type="SUPFAM" id="SSF103032">
    <property type="entry name" value="Hypothetical protein YwqG"/>
    <property type="match status" value="1"/>
</dbReference>
<dbReference type="InterPro" id="IPR035948">
    <property type="entry name" value="YwqG-like_sf"/>
</dbReference>
<evidence type="ECO:0000313" key="2">
    <source>
        <dbReference type="Proteomes" id="UP000217209"/>
    </source>
</evidence>
<dbReference type="Proteomes" id="UP000217209">
    <property type="component" value="Chromosome"/>
</dbReference>
<evidence type="ECO:0000313" key="1">
    <source>
        <dbReference type="EMBL" id="AQQ14494.1"/>
    </source>
</evidence>
<dbReference type="OrthoDB" id="4409783at2"/>
<dbReference type="AlphaFoldDB" id="A0A1Q2HUH3"/>
<dbReference type="Pfam" id="PF09234">
    <property type="entry name" value="DUF1963"/>
    <property type="match status" value="1"/>
</dbReference>
<dbReference type="RefSeq" id="WP_157731240.1">
    <property type="nucleotide sequence ID" value="NZ_CP019688.1"/>
</dbReference>
<organism evidence="1 2">
    <name type="scientific">Corynebacterium glaucum</name>
    <dbReference type="NCBI Taxonomy" id="187491"/>
    <lineage>
        <taxon>Bacteria</taxon>
        <taxon>Bacillati</taxon>
        <taxon>Actinomycetota</taxon>
        <taxon>Actinomycetes</taxon>
        <taxon>Mycobacteriales</taxon>
        <taxon>Corynebacteriaceae</taxon>
        <taxon>Corynebacterium</taxon>
    </lineage>
</organism>
<dbReference type="EMBL" id="CP019688">
    <property type="protein sequence ID" value="AQQ14494.1"/>
    <property type="molecule type" value="Genomic_DNA"/>
</dbReference>
<keyword evidence="2" id="KW-1185">Reference proteome</keyword>
<dbReference type="Gene3D" id="2.30.320.10">
    <property type="entry name" value="YwqG-like"/>
    <property type="match status" value="1"/>
</dbReference>
<gene>
    <name evidence="1" type="ORF">CGLAU_02545</name>
</gene>
<dbReference type="KEGG" id="cgv:CGLAU_02545"/>
<accession>A0A1Q2HUH3</accession>
<sequence>MEEAHALGDTAGDLPDTGRLLFFWDFTAGVFLSIPQTTRVIWDTTPKDQLTTAPLADDLRTAHEAFQQDFHTRFARHYESSSYFTPGRDAALYESVMLPPHHALLYEVKDEIARIEDTDYAGEFFEFAEYDDEFGDPYWHKYQVLGLPHSIQTEPRAYLNEFGTFVDDPAAWRLLFQVPFGDWEKELGEGEIYFLISADALARRDFSDVRTIYQQS</sequence>
<protein>
    <recommendedName>
        <fullName evidence="3">DUF1963 domain-containing protein</fullName>
    </recommendedName>
</protein>
<name>A0A1Q2HUH3_9CORY</name>
<evidence type="ECO:0008006" key="3">
    <source>
        <dbReference type="Google" id="ProtNLM"/>
    </source>
</evidence>
<proteinExistence type="predicted"/>
<dbReference type="InterPro" id="IPR015315">
    <property type="entry name" value="DUF1963"/>
</dbReference>